<organism evidence="1 2">
    <name type="scientific">Streptomyces mobaraensis</name>
    <name type="common">Streptoverticillium mobaraense</name>
    <dbReference type="NCBI Taxonomy" id="35621"/>
    <lineage>
        <taxon>Bacteria</taxon>
        <taxon>Bacillati</taxon>
        <taxon>Actinomycetota</taxon>
        <taxon>Actinomycetes</taxon>
        <taxon>Kitasatosporales</taxon>
        <taxon>Streptomycetaceae</taxon>
        <taxon>Streptomyces</taxon>
    </lineage>
</organism>
<evidence type="ECO:0000313" key="2">
    <source>
        <dbReference type="Proteomes" id="UP000327000"/>
    </source>
</evidence>
<dbReference type="AlphaFoldDB" id="A0A5N5W1H2"/>
<dbReference type="RefSeq" id="WP_164543612.1">
    <property type="nucleotide sequence ID" value="NZ_VOKX01000107.1"/>
</dbReference>
<comment type="caution">
    <text evidence="1">The sequence shown here is derived from an EMBL/GenBank/DDBJ whole genome shotgun (WGS) entry which is preliminary data.</text>
</comment>
<dbReference type="Proteomes" id="UP000327000">
    <property type="component" value="Unassembled WGS sequence"/>
</dbReference>
<gene>
    <name evidence="1" type="ORF">FRZ00_26850</name>
</gene>
<name>A0A5N5W1H2_STRMB</name>
<sequence>MSASDIAARSGVSDTLVRRLLRPEEARRPPRILRPTEEALLGVTAPAARTGPRLPGRTPAADAAARLQDLAERGWPATYVARQLDTSVNTLADIRHRRRRSIGLRLDQMIRLLHHSLTTTTPANRGIPRGHVLRARRAAFRSAAVFGAVPAQNPCPGSVQGQEPLLFP</sequence>
<accession>A0A5N5W1H2</accession>
<evidence type="ECO:0000313" key="1">
    <source>
        <dbReference type="EMBL" id="KAB7835512.1"/>
    </source>
</evidence>
<protein>
    <submittedName>
        <fullName evidence="1">Uncharacterized protein</fullName>
    </submittedName>
</protein>
<reference evidence="1 2" key="1">
    <citation type="journal article" date="2019" name="Microb. Cell Fact.">
        <title>Exploring novel herbicidin analogues by transcriptional regulator overexpression and MS/MS molecular networking.</title>
        <authorList>
            <person name="Shi Y."/>
            <person name="Gu R."/>
            <person name="Li Y."/>
            <person name="Wang X."/>
            <person name="Ren W."/>
            <person name="Li X."/>
            <person name="Wang L."/>
            <person name="Xie Y."/>
            <person name="Hong B."/>
        </authorList>
    </citation>
    <scope>NUCLEOTIDE SEQUENCE [LARGE SCALE GENOMIC DNA]</scope>
    <source>
        <strain evidence="1 2">US-43</strain>
    </source>
</reference>
<dbReference type="EMBL" id="VOKX01000107">
    <property type="protein sequence ID" value="KAB7835512.1"/>
    <property type="molecule type" value="Genomic_DNA"/>
</dbReference>
<keyword evidence="2" id="KW-1185">Reference proteome</keyword>
<proteinExistence type="predicted"/>